<dbReference type="InterPro" id="IPR001261">
    <property type="entry name" value="ArgE/DapE_CS"/>
</dbReference>
<dbReference type="PANTHER" id="PTHR42994:SF1">
    <property type="entry name" value="PEPTIDASE T"/>
    <property type="match status" value="1"/>
</dbReference>
<evidence type="ECO:0000256" key="8">
    <source>
        <dbReference type="ARBA" id="ARBA00022801"/>
    </source>
</evidence>
<protein>
    <recommendedName>
        <fullName evidence="11">Peptidase T</fullName>
        <ecNumber evidence="11">3.4.11.4</ecNumber>
    </recommendedName>
    <alternativeName>
        <fullName evidence="11">Aminotripeptidase</fullName>
        <shortName evidence="11">Tripeptidase</shortName>
    </alternativeName>
    <alternativeName>
        <fullName evidence="11">Tripeptide aminopeptidase</fullName>
    </alternativeName>
</protein>
<dbReference type="PROSITE" id="PS00759">
    <property type="entry name" value="ARGE_DAPE_CPG2_2"/>
    <property type="match status" value="1"/>
</dbReference>
<dbReference type="GO" id="GO:0005829">
    <property type="term" value="C:cytosol"/>
    <property type="evidence" value="ECO:0007669"/>
    <property type="project" value="TreeGrafter"/>
</dbReference>
<feature type="binding site" evidence="11 13">
    <location>
        <position position="140"/>
    </location>
    <ligand>
        <name>Zn(2+)</name>
        <dbReference type="ChEBI" id="CHEBI:29105"/>
        <label>2</label>
    </ligand>
</feature>
<evidence type="ECO:0000256" key="13">
    <source>
        <dbReference type="PIRSR" id="PIRSR037215-2"/>
    </source>
</evidence>
<dbReference type="Gene3D" id="3.30.70.360">
    <property type="match status" value="1"/>
</dbReference>
<dbReference type="InterPro" id="IPR010161">
    <property type="entry name" value="Peptidase_M20B"/>
</dbReference>
<feature type="active site" description="Proton acceptor" evidence="11 12">
    <location>
        <position position="174"/>
    </location>
</feature>
<evidence type="ECO:0000256" key="2">
    <source>
        <dbReference type="ARBA" id="ARBA00004496"/>
    </source>
</evidence>
<dbReference type="SUPFAM" id="SSF53187">
    <property type="entry name" value="Zn-dependent exopeptidases"/>
    <property type="match status" value="1"/>
</dbReference>
<accession>A0A2U3K9Z8</accession>
<evidence type="ECO:0000313" key="16">
    <source>
        <dbReference type="Proteomes" id="UP000238916"/>
    </source>
</evidence>
<feature type="domain" description="Peptidase M20 dimerisation" evidence="14">
    <location>
        <begin position="206"/>
        <end position="309"/>
    </location>
</feature>
<evidence type="ECO:0000256" key="7">
    <source>
        <dbReference type="ARBA" id="ARBA00022723"/>
    </source>
</evidence>
<feature type="binding site" evidence="11 13">
    <location>
        <position position="197"/>
    </location>
    <ligand>
        <name>Zn(2+)</name>
        <dbReference type="ChEBI" id="CHEBI:29105"/>
        <label>1</label>
    </ligand>
</feature>
<dbReference type="HAMAP" id="MF_00550">
    <property type="entry name" value="Aminopeptidase_M20"/>
    <property type="match status" value="1"/>
</dbReference>
<dbReference type="Pfam" id="PF01546">
    <property type="entry name" value="Peptidase_M20"/>
    <property type="match status" value="1"/>
</dbReference>
<dbReference type="EMBL" id="OMOF01000071">
    <property type="protein sequence ID" value="SPF36466.1"/>
    <property type="molecule type" value="Genomic_DNA"/>
</dbReference>
<dbReference type="EC" id="3.4.11.4" evidence="11"/>
<dbReference type="PIRSF" id="PIRSF037215">
    <property type="entry name" value="Peptidase_M20B"/>
    <property type="match status" value="1"/>
</dbReference>
<feature type="binding site" evidence="11 13">
    <location>
        <position position="175"/>
    </location>
    <ligand>
        <name>Zn(2+)</name>
        <dbReference type="ChEBI" id="CHEBI:29105"/>
        <label>2</label>
    </ligand>
</feature>
<dbReference type="NCBIfam" id="TIGR01882">
    <property type="entry name" value="peptidase-T"/>
    <property type="match status" value="1"/>
</dbReference>
<comment type="cofactor">
    <cofactor evidence="11 13">
        <name>Zn(2+)</name>
        <dbReference type="ChEBI" id="CHEBI:29105"/>
    </cofactor>
    <text evidence="11 13">Binds 2 Zn(2+) ions per subunit.</text>
</comment>
<dbReference type="Pfam" id="PF07687">
    <property type="entry name" value="M20_dimer"/>
    <property type="match status" value="1"/>
</dbReference>
<evidence type="ECO:0000256" key="3">
    <source>
        <dbReference type="ARBA" id="ARBA00009692"/>
    </source>
</evidence>
<keyword evidence="10 11" id="KW-0482">Metalloprotease</keyword>
<keyword evidence="7 11" id="KW-0479">Metal-binding</keyword>
<evidence type="ECO:0000256" key="6">
    <source>
        <dbReference type="ARBA" id="ARBA00022670"/>
    </source>
</evidence>
<dbReference type="SUPFAM" id="SSF55031">
    <property type="entry name" value="Bacterial exopeptidase dimerisation domain"/>
    <property type="match status" value="1"/>
</dbReference>
<reference evidence="16" key="1">
    <citation type="submission" date="2018-02" db="EMBL/GenBank/DDBJ databases">
        <authorList>
            <person name="Hausmann B."/>
        </authorList>
    </citation>
    <scope>NUCLEOTIDE SEQUENCE [LARGE SCALE GENOMIC DNA]</scope>
    <source>
        <strain evidence="16">Peat soil MAG SbF1</strain>
    </source>
</reference>
<dbReference type="InterPro" id="IPR011650">
    <property type="entry name" value="Peptidase_M20_dimer"/>
</dbReference>
<evidence type="ECO:0000256" key="4">
    <source>
        <dbReference type="ARBA" id="ARBA00022438"/>
    </source>
</evidence>
<proteinExistence type="inferred from homology"/>
<name>A0A2U3K9Z8_9FIRM</name>
<keyword evidence="8 11" id="KW-0378">Hydrolase</keyword>
<dbReference type="PANTHER" id="PTHR42994">
    <property type="entry name" value="PEPTIDASE T"/>
    <property type="match status" value="1"/>
</dbReference>
<dbReference type="PROSITE" id="PS00758">
    <property type="entry name" value="ARGE_DAPE_CPG2_1"/>
    <property type="match status" value="1"/>
</dbReference>
<dbReference type="GO" id="GO:0006508">
    <property type="term" value="P:proteolysis"/>
    <property type="evidence" value="ECO:0007669"/>
    <property type="project" value="UniProtKB-UniRule"/>
</dbReference>
<dbReference type="GO" id="GO:0008270">
    <property type="term" value="F:zinc ion binding"/>
    <property type="evidence" value="ECO:0007669"/>
    <property type="project" value="UniProtKB-UniRule"/>
</dbReference>
<dbReference type="InterPro" id="IPR002933">
    <property type="entry name" value="Peptidase_M20"/>
</dbReference>
<keyword evidence="5 11" id="KW-0963">Cytoplasm</keyword>
<evidence type="ECO:0000313" key="15">
    <source>
        <dbReference type="EMBL" id="SPF36466.1"/>
    </source>
</evidence>
<evidence type="ECO:0000259" key="14">
    <source>
        <dbReference type="Pfam" id="PF07687"/>
    </source>
</evidence>
<dbReference type="Gene3D" id="3.40.630.10">
    <property type="entry name" value="Zn peptidases"/>
    <property type="match status" value="1"/>
</dbReference>
<feature type="active site" evidence="11 12">
    <location>
        <position position="79"/>
    </location>
</feature>
<dbReference type="NCBIfam" id="NF009920">
    <property type="entry name" value="PRK13381.1"/>
    <property type="match status" value="1"/>
</dbReference>
<evidence type="ECO:0000256" key="5">
    <source>
        <dbReference type="ARBA" id="ARBA00022490"/>
    </source>
</evidence>
<evidence type="ECO:0000256" key="10">
    <source>
        <dbReference type="ARBA" id="ARBA00023049"/>
    </source>
</evidence>
<evidence type="ECO:0000256" key="11">
    <source>
        <dbReference type="HAMAP-Rule" id="MF_00550"/>
    </source>
</evidence>
<dbReference type="InterPro" id="IPR036264">
    <property type="entry name" value="Bact_exopeptidase_dim_dom"/>
</dbReference>
<keyword evidence="9 11" id="KW-0862">Zinc</keyword>
<dbReference type="GO" id="GO:0045148">
    <property type="term" value="F:tripeptide aminopeptidase activity"/>
    <property type="evidence" value="ECO:0007669"/>
    <property type="project" value="UniProtKB-UniRule"/>
</dbReference>
<dbReference type="AlphaFoldDB" id="A0A2U3K9Z8"/>
<organism evidence="15 16">
    <name type="scientific">Candidatus Desulfosporosinus infrequens</name>
    <dbReference type="NCBI Taxonomy" id="2043169"/>
    <lineage>
        <taxon>Bacteria</taxon>
        <taxon>Bacillati</taxon>
        <taxon>Bacillota</taxon>
        <taxon>Clostridia</taxon>
        <taxon>Eubacteriales</taxon>
        <taxon>Desulfitobacteriaceae</taxon>
        <taxon>Desulfosporosinus</taxon>
    </lineage>
</organism>
<keyword evidence="6 11" id="KW-0645">Protease</keyword>
<comment type="function">
    <text evidence="11">Cleaves the N-terminal amino acid of tripeptides.</text>
</comment>
<comment type="catalytic activity">
    <reaction evidence="1 11">
        <text>Release of the N-terminal residue from a tripeptide.</text>
        <dbReference type="EC" id="3.4.11.4"/>
    </reaction>
</comment>
<dbReference type="GO" id="GO:0008237">
    <property type="term" value="F:metallopeptidase activity"/>
    <property type="evidence" value="ECO:0007669"/>
    <property type="project" value="UniProtKB-KW"/>
</dbReference>
<dbReference type="GO" id="GO:0043171">
    <property type="term" value="P:peptide catabolic process"/>
    <property type="evidence" value="ECO:0007669"/>
    <property type="project" value="UniProtKB-UniRule"/>
</dbReference>
<sequence length="407" mass="45113">MENVTERFLRYVKLDTQSSEEDTVPTTPGQIVFAKILIEELKKMDLKDISLDEYGNVMANLPANTNLDIPALGFLAHLDTSPDLSGKGVNPQIVENYDGGDIILNQEKKIILSPQDFSELQNYIGKRLITTDGTTLLGADDKAGIAEILTAIDYLKNHSEFLHGKICIAFTPNEEVGRGTDHFDIERFGAVFAYTIDGGPIGELEYENFNAAGAKVSVQGRNIHPGSAKGKMINAILLAQEYINQIPKGETPAETEGYEGFYHLTKIHGEVEEAVLSYIIRDFDLTSFQKRKEIMGQIAGKLNEKFGKDTFVVEIKDQYFNMKEKIEPVKHVVDIASQAMVAVGVAPDIRPIRGGTDGARLSYMGLPTPNIFTGGHNFHGKYEFIPTFAMEKAVEVILKIIEMYTEV</sequence>
<evidence type="ECO:0000256" key="9">
    <source>
        <dbReference type="ARBA" id="ARBA00022833"/>
    </source>
</evidence>
<keyword evidence="4 11" id="KW-0031">Aminopeptidase</keyword>
<evidence type="ECO:0000256" key="1">
    <source>
        <dbReference type="ARBA" id="ARBA00000870"/>
    </source>
</evidence>
<comment type="similarity">
    <text evidence="3 11">Belongs to the peptidase M20B family.</text>
</comment>
<feature type="binding site" evidence="11 13">
    <location>
        <position position="77"/>
    </location>
    <ligand>
        <name>Zn(2+)</name>
        <dbReference type="ChEBI" id="CHEBI:29105"/>
        <label>1</label>
    </ligand>
</feature>
<gene>
    <name evidence="11 15" type="primary">pepT</name>
    <name evidence="15" type="ORF">SBF1_1620004</name>
</gene>
<dbReference type="OrthoDB" id="9804934at2"/>
<feature type="binding site" evidence="11 13">
    <location>
        <position position="140"/>
    </location>
    <ligand>
        <name>Zn(2+)</name>
        <dbReference type="ChEBI" id="CHEBI:29105"/>
        <label>1</label>
    </ligand>
</feature>
<comment type="subcellular location">
    <subcellularLocation>
        <location evidence="2 11">Cytoplasm</location>
    </subcellularLocation>
</comment>
<feature type="binding site" evidence="11 13">
    <location>
        <position position="379"/>
    </location>
    <ligand>
        <name>Zn(2+)</name>
        <dbReference type="ChEBI" id="CHEBI:29105"/>
        <label>2</label>
    </ligand>
</feature>
<dbReference type="NCBIfam" id="NF003976">
    <property type="entry name" value="PRK05469.1"/>
    <property type="match status" value="1"/>
</dbReference>
<dbReference type="CDD" id="cd03892">
    <property type="entry name" value="M20_peptT"/>
    <property type="match status" value="1"/>
</dbReference>
<evidence type="ECO:0000256" key="12">
    <source>
        <dbReference type="PIRSR" id="PIRSR037215-1"/>
    </source>
</evidence>
<dbReference type="Proteomes" id="UP000238916">
    <property type="component" value="Unassembled WGS sequence"/>
</dbReference>
<dbReference type="FunFam" id="3.30.70.360:FF:000002">
    <property type="entry name" value="Peptidase T"/>
    <property type="match status" value="1"/>
</dbReference>